<dbReference type="Pfam" id="PF08244">
    <property type="entry name" value="Glyco_hydro_32C"/>
    <property type="match status" value="1"/>
</dbReference>
<dbReference type="SUPFAM" id="SSF75005">
    <property type="entry name" value="Arabinanase/levansucrase/invertase"/>
    <property type="match status" value="1"/>
</dbReference>
<dbReference type="GO" id="GO:0005987">
    <property type="term" value="P:sucrose catabolic process"/>
    <property type="evidence" value="ECO:0007669"/>
    <property type="project" value="TreeGrafter"/>
</dbReference>
<feature type="compositionally biased region" description="Low complexity" evidence="5">
    <location>
        <begin position="31"/>
        <end position="46"/>
    </location>
</feature>
<reference evidence="8 9" key="1">
    <citation type="journal article" date="2018" name="Mol. Biol. Evol.">
        <title>Broad Genomic Sampling Reveals a Smut Pathogenic Ancestry of the Fungal Clade Ustilaginomycotina.</title>
        <authorList>
            <person name="Kijpornyongpan T."/>
            <person name="Mondo S.J."/>
            <person name="Barry K."/>
            <person name="Sandor L."/>
            <person name="Lee J."/>
            <person name="Lipzen A."/>
            <person name="Pangilinan J."/>
            <person name="LaButti K."/>
            <person name="Hainaut M."/>
            <person name="Henrissat B."/>
            <person name="Grigoriev I.V."/>
            <person name="Spatafora J.W."/>
            <person name="Aime M.C."/>
        </authorList>
    </citation>
    <scope>NUCLEOTIDE SEQUENCE [LARGE SCALE GENOMIC DNA]</scope>
    <source>
        <strain evidence="8 9">MCA 4198</strain>
    </source>
</reference>
<dbReference type="EMBL" id="KZ819634">
    <property type="protein sequence ID" value="PWN93752.1"/>
    <property type="molecule type" value="Genomic_DNA"/>
</dbReference>
<dbReference type="InterPro" id="IPR001362">
    <property type="entry name" value="Glyco_hydro_32"/>
</dbReference>
<dbReference type="OrthoDB" id="202537at2759"/>
<evidence type="ECO:0000256" key="4">
    <source>
        <dbReference type="RuleBase" id="RU362110"/>
    </source>
</evidence>
<dbReference type="InterPro" id="IPR013189">
    <property type="entry name" value="Glyco_hydro_32_C"/>
</dbReference>
<comment type="similarity">
    <text evidence="1 4">Belongs to the glycosyl hydrolase 32 family.</text>
</comment>
<protein>
    <submittedName>
        <fullName evidence="8">Arabinanase/levansucrase/invertase</fullName>
    </submittedName>
</protein>
<feature type="domain" description="Glycosyl hydrolase family 32 N-terminal" evidence="6">
    <location>
        <begin position="61"/>
        <end position="400"/>
    </location>
</feature>
<dbReference type="SUPFAM" id="SSF49899">
    <property type="entry name" value="Concanavalin A-like lectins/glucanases"/>
    <property type="match status" value="1"/>
</dbReference>
<dbReference type="CDD" id="cd18621">
    <property type="entry name" value="GH32_XdINV-like"/>
    <property type="match status" value="1"/>
</dbReference>
<gene>
    <name evidence="8" type="ORF">FA10DRAFT_30670</name>
</gene>
<dbReference type="SMART" id="SM00640">
    <property type="entry name" value="Glyco_32"/>
    <property type="match status" value="1"/>
</dbReference>
<keyword evidence="3 4" id="KW-0326">Glycosidase</keyword>
<dbReference type="PANTHER" id="PTHR42800:SF3">
    <property type="entry name" value="GLYCOSYL HYDROLASE FAMILY 32 N-TERMINAL DOMAIN-CONTAINING PROTEIN"/>
    <property type="match status" value="1"/>
</dbReference>
<dbReference type="AlphaFoldDB" id="A0A316YXB3"/>
<evidence type="ECO:0000313" key="9">
    <source>
        <dbReference type="Proteomes" id="UP000245768"/>
    </source>
</evidence>
<dbReference type="GO" id="GO:0004575">
    <property type="term" value="F:sucrose alpha-glucosidase activity"/>
    <property type="evidence" value="ECO:0007669"/>
    <property type="project" value="TreeGrafter"/>
</dbReference>
<evidence type="ECO:0000313" key="8">
    <source>
        <dbReference type="EMBL" id="PWN93752.1"/>
    </source>
</evidence>
<dbReference type="PANTHER" id="PTHR42800">
    <property type="entry name" value="EXOINULINASE INUD (AFU_ORTHOLOGUE AFUA_5G00480)"/>
    <property type="match status" value="1"/>
</dbReference>
<accession>A0A316YXB3</accession>
<dbReference type="GO" id="GO:0005737">
    <property type="term" value="C:cytoplasm"/>
    <property type="evidence" value="ECO:0007669"/>
    <property type="project" value="TreeGrafter"/>
</dbReference>
<evidence type="ECO:0000259" key="6">
    <source>
        <dbReference type="Pfam" id="PF00251"/>
    </source>
</evidence>
<dbReference type="STRING" id="215250.A0A316YXB3"/>
<dbReference type="InParanoid" id="A0A316YXB3"/>
<evidence type="ECO:0000256" key="5">
    <source>
        <dbReference type="SAM" id="MobiDB-lite"/>
    </source>
</evidence>
<dbReference type="Gene3D" id="2.115.10.20">
    <property type="entry name" value="Glycosyl hydrolase domain, family 43"/>
    <property type="match status" value="1"/>
</dbReference>
<feature type="compositionally biased region" description="Low complexity" evidence="5">
    <location>
        <begin position="644"/>
        <end position="655"/>
    </location>
</feature>
<dbReference type="GeneID" id="37047336"/>
<proteinExistence type="inferred from homology"/>
<evidence type="ECO:0000256" key="2">
    <source>
        <dbReference type="ARBA" id="ARBA00022801"/>
    </source>
</evidence>
<feature type="region of interest" description="Disordered" evidence="5">
    <location>
        <begin position="631"/>
        <end position="655"/>
    </location>
</feature>
<dbReference type="InterPro" id="IPR013320">
    <property type="entry name" value="ConA-like_dom_sf"/>
</dbReference>
<evidence type="ECO:0000256" key="3">
    <source>
        <dbReference type="ARBA" id="ARBA00023295"/>
    </source>
</evidence>
<feature type="region of interest" description="Disordered" evidence="5">
    <location>
        <begin position="1"/>
        <end position="50"/>
    </location>
</feature>
<sequence length="655" mass="72381">MLVSPPLQSSAHSPRSASFPRPHSLSRKSKTSSGSTSFGGPAGASSVATQDPFTRWRPSYHFIAPKNWMNDPCGPLFDPKTGLYHLLYEYNPKGATWGNMSWMHATSTDLVTWRHVSNEPVIKSSTAYDGEGIFSGGMILHGPNGEKDQMTAVYTAVSNLPIHWTRDYHWGSEKLALVVSSDGGKTWTHSEQSLILDSPPKDLEGKIISWRDPFISAWPEMDKLLGETGTDNLYGLISGGLRDQTPTAFLYKLSPQKLHEWSYIGTIADVGLNTELAKGYSGDMGRNWEVCNFFQIDGHNYLLMNVEGCGANLKDRHAMWARCDLSLTATVDEKKHQPRMLPKASCLIDHGCLYAATTFHNVKDGRRILWGWVPEDDLGEDRYEEQGWSGCMALPRELFHATYDRVVGTFNNQTDPASMANFHIEEGPVAGTKKLTMLASRPVVESQLLRESAVEVDLPSQELGSPSEGKSTVAAKGIHSRNVEIECEMEILDETTTTEIGFILCHNSNMSRYVEVVYEPRQERLVVRRSNSSSERSVNLDSVSAPFTLLRQQQADASTKLEMLRWHVLLDNSVLEVFINDRCALTTRIYADDDSCKDVSFLVHGAGKVKIHGGKAWVGLKTAMLDAHTGSTATGETSDIVPPSSSSSASSSSRL</sequence>
<dbReference type="Pfam" id="PF00251">
    <property type="entry name" value="Glyco_hydro_32N"/>
    <property type="match status" value="1"/>
</dbReference>
<dbReference type="InterPro" id="IPR013148">
    <property type="entry name" value="Glyco_hydro_32_N"/>
</dbReference>
<feature type="domain" description="Glycosyl hydrolase family 32 C-terminal" evidence="7">
    <location>
        <begin position="471"/>
        <end position="617"/>
    </location>
</feature>
<dbReference type="Proteomes" id="UP000245768">
    <property type="component" value="Unassembled WGS sequence"/>
</dbReference>
<feature type="compositionally biased region" description="Polar residues" evidence="5">
    <location>
        <begin position="1"/>
        <end position="16"/>
    </location>
</feature>
<evidence type="ECO:0000259" key="7">
    <source>
        <dbReference type="Pfam" id="PF08244"/>
    </source>
</evidence>
<name>A0A316YXB3_9BASI</name>
<dbReference type="Gene3D" id="2.60.120.560">
    <property type="entry name" value="Exo-inulinase, domain 1"/>
    <property type="match status" value="1"/>
</dbReference>
<keyword evidence="2 4" id="KW-0378">Hydrolase</keyword>
<dbReference type="InterPro" id="IPR023296">
    <property type="entry name" value="Glyco_hydro_beta-prop_sf"/>
</dbReference>
<keyword evidence="9" id="KW-1185">Reference proteome</keyword>
<dbReference type="RefSeq" id="XP_025380950.1">
    <property type="nucleotide sequence ID" value="XM_025525420.1"/>
</dbReference>
<organism evidence="8 9">
    <name type="scientific">Acaromyces ingoldii</name>
    <dbReference type="NCBI Taxonomy" id="215250"/>
    <lineage>
        <taxon>Eukaryota</taxon>
        <taxon>Fungi</taxon>
        <taxon>Dikarya</taxon>
        <taxon>Basidiomycota</taxon>
        <taxon>Ustilaginomycotina</taxon>
        <taxon>Exobasidiomycetes</taxon>
        <taxon>Exobasidiales</taxon>
        <taxon>Cryptobasidiaceae</taxon>
        <taxon>Acaromyces</taxon>
    </lineage>
</organism>
<evidence type="ECO:0000256" key="1">
    <source>
        <dbReference type="ARBA" id="ARBA00009902"/>
    </source>
</evidence>